<dbReference type="EC" id="2.7.1.82" evidence="3"/>
<accession>A0A1B2JEP5</accession>
<reference evidence="4 5" key="1">
    <citation type="submission" date="2016-02" db="EMBL/GenBank/DDBJ databases">
        <title>Comparative genomic and transcriptomic foundation for Pichia pastoris.</title>
        <authorList>
            <person name="Love K.R."/>
            <person name="Shah K.A."/>
            <person name="Whittaker C.A."/>
            <person name="Wu J."/>
            <person name="Bartlett M.C."/>
            <person name="Ma D."/>
            <person name="Leeson R.L."/>
            <person name="Priest M."/>
            <person name="Young S.K."/>
            <person name="Love J.C."/>
        </authorList>
    </citation>
    <scope>NUCLEOTIDE SEQUENCE [LARGE SCALE GENOMIC DNA]</scope>
    <source>
        <strain evidence="4 5">ATCC 28485</strain>
    </source>
</reference>
<dbReference type="PANTHER" id="PTHR22603">
    <property type="entry name" value="CHOLINE/ETHANOALAMINE KINASE"/>
    <property type="match status" value="1"/>
</dbReference>
<dbReference type="EMBL" id="CP014586">
    <property type="protein sequence ID" value="ANZ76506.1"/>
    <property type="molecule type" value="Genomic_DNA"/>
</dbReference>
<dbReference type="GO" id="GO:0005737">
    <property type="term" value="C:cytoplasm"/>
    <property type="evidence" value="ECO:0007669"/>
    <property type="project" value="TreeGrafter"/>
</dbReference>
<dbReference type="Proteomes" id="UP000094565">
    <property type="component" value="Chromosome 3"/>
</dbReference>
<name>A0A1B2JEP5_PICPA</name>
<keyword evidence="5" id="KW-1185">Reference proteome</keyword>
<evidence type="ECO:0000256" key="2">
    <source>
        <dbReference type="ARBA" id="ARBA00038211"/>
    </source>
</evidence>
<organism evidence="4 5">
    <name type="scientific">Komagataella pastoris</name>
    <name type="common">Yeast</name>
    <name type="synonym">Pichia pastoris</name>
    <dbReference type="NCBI Taxonomy" id="4922"/>
    <lineage>
        <taxon>Eukaryota</taxon>
        <taxon>Fungi</taxon>
        <taxon>Dikarya</taxon>
        <taxon>Ascomycota</taxon>
        <taxon>Saccharomycotina</taxon>
        <taxon>Pichiomycetes</taxon>
        <taxon>Pichiales</taxon>
        <taxon>Pichiaceae</taxon>
        <taxon>Komagataella</taxon>
    </lineage>
</organism>
<comment type="similarity">
    <text evidence="2">Belongs to the choline/ethanolamine kinase family.</text>
</comment>
<evidence type="ECO:0000313" key="4">
    <source>
        <dbReference type="EMBL" id="ANZ76506.1"/>
    </source>
</evidence>
<dbReference type="InterPro" id="IPR011009">
    <property type="entry name" value="Kinase-like_dom_sf"/>
</dbReference>
<dbReference type="Gene3D" id="3.30.200.20">
    <property type="entry name" value="Phosphorylase Kinase, domain 1"/>
    <property type="match status" value="1"/>
</dbReference>
<dbReference type="CDD" id="cd05157">
    <property type="entry name" value="ETNK_euk"/>
    <property type="match status" value="1"/>
</dbReference>
<gene>
    <name evidence="4" type="ORF">ATY40_BA7503671</name>
</gene>
<protein>
    <recommendedName>
        <fullName evidence="3">ethanolamine kinase</fullName>
        <ecNumber evidence="3">2.7.1.82</ecNumber>
    </recommendedName>
</protein>
<dbReference type="Pfam" id="PF01633">
    <property type="entry name" value="Choline_kinase"/>
    <property type="match status" value="1"/>
</dbReference>
<proteinExistence type="inferred from homology"/>
<evidence type="ECO:0000256" key="3">
    <source>
        <dbReference type="ARBA" id="ARBA00038874"/>
    </source>
</evidence>
<evidence type="ECO:0000256" key="1">
    <source>
        <dbReference type="ARBA" id="ARBA00037883"/>
    </source>
</evidence>
<dbReference type="SUPFAM" id="SSF56112">
    <property type="entry name" value="Protein kinase-like (PK-like)"/>
    <property type="match status" value="1"/>
</dbReference>
<dbReference type="Gene3D" id="3.90.1200.10">
    <property type="match status" value="1"/>
</dbReference>
<sequence>MTSSVYCLVSSKGLEMIQAEQSLQLQASALYLPKIMISFQHEIKSESDKQFLDLLERVFPEWKKSKIELQQLTGGITNMLLLATCASRFKKEHALIRTYGKGTDMIIDRDREFVSQLLLNNLGLAPQIFSRFGNGLVYGYLEGRSLTPEELSDPTLYPLIAQRLGQWHNIIDKDEIENALVKLKSFTNAHGASQKFSADIWQLLEAWINILPPIKELEKSCLDNKDILQDTHDTSDLQAIFRKELEWIKSQISNKSPTVTCHCDLLSGNVILRGTPTSSKLPTIENNPILFIDYEYVLPGPRAFDIANHLIEWQGFECDQSRILDISQDNPILRSWVRSYFSASADKQVDEADVSQLIDEISLFFGLPGFYWGIWAGIQSKISLIEFDYSEYCALRLQEYWTWKREYLTNL</sequence>
<evidence type="ECO:0000313" key="5">
    <source>
        <dbReference type="Proteomes" id="UP000094565"/>
    </source>
</evidence>
<dbReference type="OrthoDB" id="10267235at2759"/>
<dbReference type="PANTHER" id="PTHR22603:SF66">
    <property type="entry name" value="ETHANOLAMINE KINASE"/>
    <property type="match status" value="1"/>
</dbReference>
<dbReference type="GO" id="GO:0004305">
    <property type="term" value="F:ethanolamine kinase activity"/>
    <property type="evidence" value="ECO:0007669"/>
    <property type="project" value="UniProtKB-EC"/>
</dbReference>
<comment type="pathway">
    <text evidence="1">Phospholipid metabolism; phosphatidylethanolamine biosynthesis; phosphatidylethanolamine from ethanolamine: step 1/3.</text>
</comment>
<dbReference type="AlphaFoldDB" id="A0A1B2JEP5"/>
<dbReference type="GO" id="GO:0006646">
    <property type="term" value="P:phosphatidylethanolamine biosynthetic process"/>
    <property type="evidence" value="ECO:0007669"/>
    <property type="project" value="TreeGrafter"/>
</dbReference>